<dbReference type="Pfam" id="PF13924">
    <property type="entry name" value="Lipocalin_5"/>
    <property type="match status" value="1"/>
</dbReference>
<name>A0AAV9Q881_9PEZI</name>
<feature type="domain" description="Lipocalin-like" evidence="1">
    <location>
        <begin position="11"/>
        <end position="139"/>
    </location>
</feature>
<proteinExistence type="predicted"/>
<reference evidence="2 3" key="1">
    <citation type="submission" date="2023-06" db="EMBL/GenBank/DDBJ databases">
        <title>Black Yeasts Isolated from many extreme environments.</title>
        <authorList>
            <person name="Coleine C."/>
            <person name="Stajich J.E."/>
            <person name="Selbmann L."/>
        </authorList>
    </citation>
    <scope>NUCLEOTIDE SEQUENCE [LARGE SCALE GENOMIC DNA]</scope>
    <source>
        <strain evidence="2 3">CCFEE 5887</strain>
    </source>
</reference>
<evidence type="ECO:0000313" key="2">
    <source>
        <dbReference type="EMBL" id="KAK5535000.1"/>
    </source>
</evidence>
<gene>
    <name evidence="2" type="ORF">LTR25_006007</name>
</gene>
<sequence length="153" mass="17050">MAEAKIPDIIVGVWQLISFKLQSVDDPNAEPIMPHGPRREDHKGRGLMTADGYMGAFVSTQKDIIQLPKADLVANSDEDLARVARSFSSYCGRLSLSDVNELDGLIHTDVEMALNPAWIGGRQTRRFHMERSNGHDYMTLQPVEPMVMTVSPE</sequence>
<evidence type="ECO:0000259" key="1">
    <source>
        <dbReference type="Pfam" id="PF13924"/>
    </source>
</evidence>
<accession>A0AAV9Q881</accession>
<organism evidence="2 3">
    <name type="scientific">Vermiconidia calcicola</name>
    <dbReference type="NCBI Taxonomy" id="1690605"/>
    <lineage>
        <taxon>Eukaryota</taxon>
        <taxon>Fungi</taxon>
        <taxon>Dikarya</taxon>
        <taxon>Ascomycota</taxon>
        <taxon>Pezizomycotina</taxon>
        <taxon>Dothideomycetes</taxon>
        <taxon>Dothideomycetidae</taxon>
        <taxon>Mycosphaerellales</taxon>
        <taxon>Extremaceae</taxon>
        <taxon>Vermiconidia</taxon>
    </lineage>
</organism>
<keyword evidence="3" id="KW-1185">Reference proteome</keyword>
<dbReference type="InterPro" id="IPR024311">
    <property type="entry name" value="Lipocalin-like"/>
</dbReference>
<dbReference type="EMBL" id="JAXLQG010000010">
    <property type="protein sequence ID" value="KAK5535000.1"/>
    <property type="molecule type" value="Genomic_DNA"/>
</dbReference>
<evidence type="ECO:0000313" key="3">
    <source>
        <dbReference type="Proteomes" id="UP001345827"/>
    </source>
</evidence>
<dbReference type="AlphaFoldDB" id="A0AAV9Q881"/>
<comment type="caution">
    <text evidence="2">The sequence shown here is derived from an EMBL/GenBank/DDBJ whole genome shotgun (WGS) entry which is preliminary data.</text>
</comment>
<protein>
    <recommendedName>
        <fullName evidence="1">Lipocalin-like domain-containing protein</fullName>
    </recommendedName>
</protein>
<dbReference type="Proteomes" id="UP001345827">
    <property type="component" value="Unassembled WGS sequence"/>
</dbReference>